<sequence>MTTNLWSPASRSLCLNSRPLFQTCYKIDSLAARLAQRHARSITHSSVSQGLKGSRSCGLSQWSREAHGTGVSFARQTATRSFAAKSMPIVTEYHQLPKNYDPKIGLQFRATPLTKNEVIEIFGKSVDPIAANRLLKLLHGHRVAGTLEDPSSITTVPEIKKRQRELGLEWLRKTVPVNEVASAGLRAEEELAAMGEKVIATISNTDKWEPNKNTPKDEPYGNGVLNQRIKMNKEAAAKEAAAKAAAREQEEKEREEAMLNDPEAISQNTKTSLDTVRPQVTMETYEGGDRYKKWLARARLTDTDQPPEMTKFQRLWPSALVLLGILAASFTFVAVYTPPKNSARLFPDIPPSAATVGGLIFLNAAVLFAWRIPPLWRFMNKYFIVVSGYPYALSNIGSIISHQGFKHYAPNMVFLWFMGTILHDEIGRANFLAVFLCAGVFASFTSLAVSVGRGLLTQTSLGGSGAVAGVAATYLLLNSDNKLDLWGFPPEDWPSLSAMGLLGILVLLNIIALGRAIRTGTPEKMDHVAHLAGYLAGFGSSRLIRLRLERRKAVEKERREKLGLVDEIQEGVVHK</sequence>
<dbReference type="GO" id="GO:0006465">
    <property type="term" value="P:signal peptide processing"/>
    <property type="evidence" value="ECO:0007669"/>
    <property type="project" value="TreeGrafter"/>
</dbReference>
<dbReference type="GO" id="GO:0004252">
    <property type="term" value="F:serine-type endopeptidase activity"/>
    <property type="evidence" value="ECO:0007669"/>
    <property type="project" value="InterPro"/>
</dbReference>
<keyword evidence="4" id="KW-0378">Hydrolase</keyword>
<evidence type="ECO:0000313" key="10">
    <source>
        <dbReference type="Proteomes" id="UP000701801"/>
    </source>
</evidence>
<dbReference type="InterPro" id="IPR022764">
    <property type="entry name" value="Peptidase_S54_rhomboid_dom"/>
</dbReference>
<dbReference type="OrthoDB" id="10260614at2759"/>
<dbReference type="Gene3D" id="1.20.1540.10">
    <property type="entry name" value="Rhomboid-like"/>
    <property type="match status" value="1"/>
</dbReference>
<dbReference type="PANTHER" id="PTHR43731">
    <property type="entry name" value="RHOMBOID PROTEASE"/>
    <property type="match status" value="1"/>
</dbReference>
<dbReference type="InterPro" id="IPR050925">
    <property type="entry name" value="Rhomboid_protease_S54"/>
</dbReference>
<evidence type="ECO:0000313" key="9">
    <source>
        <dbReference type="EMBL" id="CAG8982739.1"/>
    </source>
</evidence>
<evidence type="ECO:0000256" key="2">
    <source>
        <dbReference type="ARBA" id="ARBA00009045"/>
    </source>
</evidence>
<comment type="similarity">
    <text evidence="2">Belongs to the peptidase S54 family.</text>
</comment>
<dbReference type="GO" id="GO:0016020">
    <property type="term" value="C:membrane"/>
    <property type="evidence" value="ECO:0007669"/>
    <property type="project" value="UniProtKB-SubCell"/>
</dbReference>
<feature type="transmembrane region" description="Helical" evidence="7">
    <location>
        <begin position="455"/>
        <end position="477"/>
    </location>
</feature>
<evidence type="ECO:0000256" key="1">
    <source>
        <dbReference type="ARBA" id="ARBA00004141"/>
    </source>
</evidence>
<reference evidence="9" key="1">
    <citation type="submission" date="2021-07" db="EMBL/GenBank/DDBJ databases">
        <authorList>
            <person name="Durling M."/>
        </authorList>
    </citation>
    <scope>NUCLEOTIDE SEQUENCE</scope>
</reference>
<dbReference type="Proteomes" id="UP000701801">
    <property type="component" value="Unassembled WGS sequence"/>
</dbReference>
<keyword evidence="3 7" id="KW-0812">Transmembrane</keyword>
<feature type="transmembrane region" description="Helical" evidence="7">
    <location>
        <begin position="430"/>
        <end position="449"/>
    </location>
</feature>
<feature type="transmembrane region" description="Helical" evidence="7">
    <location>
        <begin position="498"/>
        <end position="517"/>
    </location>
</feature>
<proteinExistence type="inferred from homology"/>
<protein>
    <recommendedName>
        <fullName evidence="8">Peptidase S54 rhomboid domain-containing protein</fullName>
    </recommendedName>
</protein>
<dbReference type="SUPFAM" id="SSF144091">
    <property type="entry name" value="Rhomboid-like"/>
    <property type="match status" value="1"/>
</dbReference>
<keyword evidence="6 7" id="KW-0472">Membrane</keyword>
<comment type="caution">
    <text evidence="9">The sequence shown here is derived from an EMBL/GenBank/DDBJ whole genome shotgun (WGS) entry which is preliminary data.</text>
</comment>
<keyword evidence="10" id="KW-1185">Reference proteome</keyword>
<evidence type="ECO:0000259" key="8">
    <source>
        <dbReference type="Pfam" id="PF01694"/>
    </source>
</evidence>
<evidence type="ECO:0000256" key="6">
    <source>
        <dbReference type="ARBA" id="ARBA00023136"/>
    </source>
</evidence>
<evidence type="ECO:0000256" key="3">
    <source>
        <dbReference type="ARBA" id="ARBA00022692"/>
    </source>
</evidence>
<name>A0A9N9QC36_9HELO</name>
<evidence type="ECO:0000256" key="4">
    <source>
        <dbReference type="ARBA" id="ARBA00022801"/>
    </source>
</evidence>
<comment type="subcellular location">
    <subcellularLocation>
        <location evidence="1">Membrane</location>
        <topology evidence="1">Multi-pass membrane protein</topology>
    </subcellularLocation>
</comment>
<dbReference type="EMBL" id="CAJVRM010000684">
    <property type="protein sequence ID" value="CAG8982739.1"/>
    <property type="molecule type" value="Genomic_DNA"/>
</dbReference>
<feature type="domain" description="Peptidase S54 rhomboid" evidence="8">
    <location>
        <begin position="396"/>
        <end position="541"/>
    </location>
</feature>
<organism evidence="9 10">
    <name type="scientific">Hymenoscyphus albidus</name>
    <dbReference type="NCBI Taxonomy" id="595503"/>
    <lineage>
        <taxon>Eukaryota</taxon>
        <taxon>Fungi</taxon>
        <taxon>Dikarya</taxon>
        <taxon>Ascomycota</taxon>
        <taxon>Pezizomycotina</taxon>
        <taxon>Leotiomycetes</taxon>
        <taxon>Helotiales</taxon>
        <taxon>Helotiaceae</taxon>
        <taxon>Hymenoscyphus</taxon>
    </lineage>
</organism>
<dbReference type="AlphaFoldDB" id="A0A9N9QC36"/>
<feature type="transmembrane region" description="Helical" evidence="7">
    <location>
        <begin position="349"/>
        <end position="370"/>
    </location>
</feature>
<evidence type="ECO:0000256" key="5">
    <source>
        <dbReference type="ARBA" id="ARBA00022989"/>
    </source>
</evidence>
<gene>
    <name evidence="9" type="ORF">HYALB_00001020</name>
</gene>
<keyword evidence="5 7" id="KW-1133">Transmembrane helix</keyword>
<evidence type="ECO:0000256" key="7">
    <source>
        <dbReference type="SAM" id="Phobius"/>
    </source>
</evidence>
<dbReference type="Pfam" id="PF01694">
    <property type="entry name" value="Rhomboid"/>
    <property type="match status" value="1"/>
</dbReference>
<dbReference type="InterPro" id="IPR035952">
    <property type="entry name" value="Rhomboid-like_sf"/>
</dbReference>
<dbReference type="PANTHER" id="PTHR43731:SF14">
    <property type="entry name" value="PRESENILIN-ASSOCIATED RHOMBOID-LIKE PROTEIN, MITOCHONDRIAL"/>
    <property type="match status" value="1"/>
</dbReference>
<feature type="transmembrane region" description="Helical" evidence="7">
    <location>
        <begin position="315"/>
        <end position="337"/>
    </location>
</feature>
<feature type="transmembrane region" description="Helical" evidence="7">
    <location>
        <begin position="382"/>
        <end position="401"/>
    </location>
</feature>
<accession>A0A9N9QC36</accession>